<comment type="similarity">
    <text evidence="7">Belongs to the TonB-dependent receptor family.</text>
</comment>
<dbReference type="EMBL" id="JAQQPO010000004">
    <property type="protein sequence ID" value="MDC7957447.1"/>
    <property type="molecule type" value="Genomic_DNA"/>
</dbReference>
<protein>
    <submittedName>
        <fullName evidence="11">TonB-dependent receptor</fullName>
    </submittedName>
</protein>
<accession>A0A3A9HGA2</accession>
<keyword evidence="11" id="KW-0675">Receptor</keyword>
<evidence type="ECO:0000256" key="5">
    <source>
        <dbReference type="ARBA" id="ARBA00023136"/>
    </source>
</evidence>
<comment type="caution">
    <text evidence="11">The sequence shown here is derived from an EMBL/GenBank/DDBJ whole genome shotgun (WGS) entry which is preliminary data.</text>
</comment>
<dbReference type="NCBIfam" id="TIGR04057">
    <property type="entry name" value="SusC_RagA_signa"/>
    <property type="match status" value="1"/>
</dbReference>
<keyword evidence="4 7" id="KW-0812">Transmembrane</keyword>
<evidence type="ECO:0000256" key="8">
    <source>
        <dbReference type="SAM" id="SignalP"/>
    </source>
</evidence>
<feature type="signal peptide" evidence="8">
    <location>
        <begin position="1"/>
        <end position="18"/>
    </location>
</feature>
<dbReference type="InterPro" id="IPR036942">
    <property type="entry name" value="Beta-barrel_TonB_sf"/>
</dbReference>
<dbReference type="SUPFAM" id="SSF56935">
    <property type="entry name" value="Porins"/>
    <property type="match status" value="1"/>
</dbReference>
<dbReference type="InterPro" id="IPR023997">
    <property type="entry name" value="TonB-dep_OMP_SusC/RagA_CS"/>
</dbReference>
<dbReference type="Proteomes" id="UP000283329">
    <property type="component" value="Unassembled WGS sequence"/>
</dbReference>
<dbReference type="InterPro" id="IPR039426">
    <property type="entry name" value="TonB-dep_rcpt-like"/>
</dbReference>
<sequence length="1061" mass="115837">MKQFYSLCMIMLLASVLAIDVMGQKTTLTVTGKVTDLEGDPLSGVSVVVQGTTRGTITNIDGAYSINVPSKQSVLVFSMISMKTVDHRVGNSTQINIIMEEDVIGLGDVEVVAIGYGSMRRSDLTGSISSISKDALSERAITSLEDAMRGKAAGMQIVQNDGAPGSDYTIRIRGASSVNASSAPIFVIDGVICEDASSLNPGDVASIEILKDASSTAIYGSRGANGVIMITTRQGTNDGKTRVELYANLGMQQAVRQFDMLNSSEYALMRYKTGWKYYPYGTDPSTMSDGIVYRDNPNGDGNYWVLPESSTYADWESFGAPGSTNTQWQDLMFRDALYQEYRINVSGGNKNTRYSVSGGYLNQEGVVVNSGFERFTGRINLVQKLSTNVTMTANISGSRTKNSGLATGSSDGLMVKLLRQSPLNSATSSGITEGTGSEEGQVVSNPYIQVRDITNNRYKDNLTARMQLEWKILTELSLNIAGTYEDNHQKTDVFYPANTEQGFKANGRAIVTNAGIKKLSGEAFLTYTNSWKGGHRLKVLAGSTLETYNNNTVRTETQNFPSLNLGVNGLGMGVTPQIPTSSIVEWNMVSFLARAEYNYKERYLLTASYRADGSSRFGAGNKWAGFPSVGLAWRINEESFVKDLGVFYNLKLRFGYGRSGNTAIPSYRSLSTIASSFYPMYGSDLSYGASIDRPANPSLRWETTDMVNLGLDMSFFKNRLAMTVDVYRKKTTDLLIEKNAALATGYEKGWANIGAVRNQGIEITLDATPILTKKWNWTLNANIGFNRSKVLDIGPGDEMGFDPGVIPGSGNFVMIRKNKSLGQWYGYKIDGVYASQHEINEQGLTEVLGQKIASIRPGDYRFRDQNGDGKITSADLVLLGSGEPDFTGGLTNTVSYKNLSLSVAMQFSYGATVFNANLHSLTSGRDGHNQIAEMNTKSWSPTLYDADGNVFFAGNNEAKYRMPGGVALNYCTSKMLEDGSFLRIGDITLAYALGKKVAKKVGMQNIKLFASVKNLCVFTKYTGFDPEVNTRQGQTGDLMPSLDYSAYPRNRSYSVGFNFIF</sequence>
<evidence type="ECO:0000313" key="11">
    <source>
        <dbReference type="EMBL" id="RHH43007.1"/>
    </source>
</evidence>
<evidence type="ECO:0000256" key="7">
    <source>
        <dbReference type="PROSITE-ProRule" id="PRU01360"/>
    </source>
</evidence>
<feature type="chain" id="PRO_5042705697" evidence="8">
    <location>
        <begin position="19"/>
        <end position="1061"/>
    </location>
</feature>
<gene>
    <name evidence="11" type="ORF">DW206_18080</name>
    <name evidence="10" type="ORF">PQ628_04410</name>
</gene>
<proteinExistence type="inferred from homology"/>
<dbReference type="InterPro" id="IPR008969">
    <property type="entry name" value="CarboxyPept-like_regulatory"/>
</dbReference>
<evidence type="ECO:0000256" key="6">
    <source>
        <dbReference type="ARBA" id="ARBA00023237"/>
    </source>
</evidence>
<comment type="subcellular location">
    <subcellularLocation>
        <location evidence="1 7">Cell outer membrane</location>
        <topology evidence="1 7">Multi-pass membrane protein</topology>
    </subcellularLocation>
</comment>
<dbReference type="PROSITE" id="PS52016">
    <property type="entry name" value="TONB_DEPENDENT_REC_3"/>
    <property type="match status" value="1"/>
</dbReference>
<dbReference type="PROSITE" id="PS00018">
    <property type="entry name" value="EF_HAND_1"/>
    <property type="match status" value="1"/>
</dbReference>
<evidence type="ECO:0000259" key="9">
    <source>
        <dbReference type="Pfam" id="PF07715"/>
    </source>
</evidence>
<keyword evidence="3 7" id="KW-1134">Transmembrane beta strand</keyword>
<dbReference type="AlphaFoldDB" id="A0A3A9HGA2"/>
<dbReference type="SUPFAM" id="SSF49464">
    <property type="entry name" value="Carboxypeptidase regulatory domain-like"/>
    <property type="match status" value="1"/>
</dbReference>
<dbReference type="Pfam" id="PF07715">
    <property type="entry name" value="Plug"/>
    <property type="match status" value="1"/>
</dbReference>
<dbReference type="Gene3D" id="2.60.40.1120">
    <property type="entry name" value="Carboxypeptidase-like, regulatory domain"/>
    <property type="match status" value="1"/>
</dbReference>
<keyword evidence="2 7" id="KW-0813">Transport</keyword>
<dbReference type="Gene3D" id="2.40.170.20">
    <property type="entry name" value="TonB-dependent receptor, beta-barrel domain"/>
    <property type="match status" value="1"/>
</dbReference>
<evidence type="ECO:0000256" key="2">
    <source>
        <dbReference type="ARBA" id="ARBA00022448"/>
    </source>
</evidence>
<evidence type="ECO:0000256" key="4">
    <source>
        <dbReference type="ARBA" id="ARBA00022692"/>
    </source>
</evidence>
<dbReference type="InterPro" id="IPR023996">
    <property type="entry name" value="TonB-dep_OMP_SusC/RagA"/>
</dbReference>
<dbReference type="InterPro" id="IPR012910">
    <property type="entry name" value="Plug_dom"/>
</dbReference>
<evidence type="ECO:0000313" key="10">
    <source>
        <dbReference type="EMBL" id="MDC7957447.1"/>
    </source>
</evidence>
<reference evidence="11 12" key="1">
    <citation type="submission" date="2018-08" db="EMBL/GenBank/DDBJ databases">
        <title>A genome reference for cultivated species of the human gut microbiota.</title>
        <authorList>
            <person name="Zou Y."/>
            <person name="Xue W."/>
            <person name="Luo G."/>
        </authorList>
    </citation>
    <scope>NUCLEOTIDE SEQUENCE [LARGE SCALE GENOMIC DNA]</scope>
    <source>
        <strain evidence="11 12">AM17-48</strain>
    </source>
</reference>
<keyword evidence="5 7" id="KW-0472">Membrane</keyword>
<dbReference type="Gene3D" id="2.170.130.10">
    <property type="entry name" value="TonB-dependent receptor, plug domain"/>
    <property type="match status" value="1"/>
</dbReference>
<evidence type="ECO:0000256" key="3">
    <source>
        <dbReference type="ARBA" id="ARBA00022452"/>
    </source>
</evidence>
<reference evidence="10" key="2">
    <citation type="submission" date="2022-10" db="EMBL/GenBank/DDBJ databases">
        <title>Human gut microbiome strain richness.</title>
        <authorList>
            <person name="Chen-Liaw A."/>
        </authorList>
    </citation>
    <scope>NUCLEOTIDE SEQUENCE</scope>
    <source>
        <strain evidence="10">RTP21484st1_H8_RTP21484_190118</strain>
    </source>
</reference>
<organism evidence="11 12">
    <name type="scientific">Bacteroides ovatus</name>
    <dbReference type="NCBI Taxonomy" id="28116"/>
    <lineage>
        <taxon>Bacteria</taxon>
        <taxon>Pseudomonadati</taxon>
        <taxon>Bacteroidota</taxon>
        <taxon>Bacteroidia</taxon>
        <taxon>Bacteroidales</taxon>
        <taxon>Bacteroidaceae</taxon>
        <taxon>Bacteroides</taxon>
    </lineage>
</organism>
<keyword evidence="6 7" id="KW-0998">Cell outer membrane</keyword>
<dbReference type="GO" id="GO:0009279">
    <property type="term" value="C:cell outer membrane"/>
    <property type="evidence" value="ECO:0007669"/>
    <property type="project" value="UniProtKB-SubCell"/>
</dbReference>
<feature type="domain" description="TonB-dependent receptor plug" evidence="9">
    <location>
        <begin position="122"/>
        <end position="227"/>
    </location>
</feature>
<dbReference type="Pfam" id="PF13715">
    <property type="entry name" value="CarbopepD_reg_2"/>
    <property type="match status" value="1"/>
</dbReference>
<dbReference type="InterPro" id="IPR037066">
    <property type="entry name" value="Plug_dom_sf"/>
</dbReference>
<name>A0A3A9HGA2_BACOV</name>
<dbReference type="InterPro" id="IPR018247">
    <property type="entry name" value="EF_Hand_1_Ca_BS"/>
</dbReference>
<dbReference type="Proteomes" id="UP001215078">
    <property type="component" value="Unassembled WGS sequence"/>
</dbReference>
<evidence type="ECO:0000256" key="1">
    <source>
        <dbReference type="ARBA" id="ARBA00004571"/>
    </source>
</evidence>
<dbReference type="EMBL" id="QRJR01000020">
    <property type="protein sequence ID" value="RHH43007.1"/>
    <property type="molecule type" value="Genomic_DNA"/>
</dbReference>
<keyword evidence="8" id="KW-0732">Signal</keyword>
<dbReference type="RefSeq" id="WP_004324908.1">
    <property type="nucleotide sequence ID" value="NZ_CAKJYX010000005.1"/>
</dbReference>
<dbReference type="NCBIfam" id="TIGR04056">
    <property type="entry name" value="OMP_RagA_SusC"/>
    <property type="match status" value="1"/>
</dbReference>
<evidence type="ECO:0000313" key="12">
    <source>
        <dbReference type="Proteomes" id="UP000283329"/>
    </source>
</evidence>